<evidence type="ECO:0000313" key="3">
    <source>
        <dbReference type="Proteomes" id="UP001162162"/>
    </source>
</evidence>
<evidence type="ECO:0000256" key="1">
    <source>
        <dbReference type="SAM" id="MobiDB-lite"/>
    </source>
</evidence>
<feature type="region of interest" description="Disordered" evidence="1">
    <location>
        <begin position="35"/>
        <end position="62"/>
    </location>
</feature>
<protein>
    <submittedName>
        <fullName evidence="2">Uncharacterized protein</fullName>
    </submittedName>
</protein>
<dbReference type="Proteomes" id="UP001162162">
    <property type="component" value="Unassembled WGS sequence"/>
</dbReference>
<keyword evidence="3" id="KW-1185">Reference proteome</keyword>
<accession>A0AAV8YZ19</accession>
<comment type="caution">
    <text evidence="2">The sequence shown here is derived from an EMBL/GenBank/DDBJ whole genome shotgun (WGS) entry which is preliminary data.</text>
</comment>
<sequence length="217" mass="24310">MSNVKRVSVGNVDEGIEAMLCCWLQQLQEFGGPEVDKPDLLQGSGGASMRTPARTSSSPNLAKQLVVDPRVRYNRDLKRPQTIRAPDGPQRQKWTKTLKKNGKLIREDRPLSIRGLAEITGIDKSFNMRKVCTKMVPKLLTPEQKESRMNICADILNNINTNPGFLDTVTLKLMSLIDDIQNAILTMFQILTNILTNMVQLGEFLTSIVIGNEEETK</sequence>
<evidence type="ECO:0000313" key="2">
    <source>
        <dbReference type="EMBL" id="KAJ8956890.1"/>
    </source>
</evidence>
<proteinExistence type="predicted"/>
<name>A0AAV8YZ19_9CUCU</name>
<organism evidence="2 3">
    <name type="scientific">Aromia moschata</name>
    <dbReference type="NCBI Taxonomy" id="1265417"/>
    <lineage>
        <taxon>Eukaryota</taxon>
        <taxon>Metazoa</taxon>
        <taxon>Ecdysozoa</taxon>
        <taxon>Arthropoda</taxon>
        <taxon>Hexapoda</taxon>
        <taxon>Insecta</taxon>
        <taxon>Pterygota</taxon>
        <taxon>Neoptera</taxon>
        <taxon>Endopterygota</taxon>
        <taxon>Coleoptera</taxon>
        <taxon>Polyphaga</taxon>
        <taxon>Cucujiformia</taxon>
        <taxon>Chrysomeloidea</taxon>
        <taxon>Cerambycidae</taxon>
        <taxon>Cerambycinae</taxon>
        <taxon>Callichromatini</taxon>
        <taxon>Aromia</taxon>
    </lineage>
</organism>
<gene>
    <name evidence="2" type="ORF">NQ318_014307</name>
</gene>
<dbReference type="EMBL" id="JAPWTK010000027">
    <property type="protein sequence ID" value="KAJ8956890.1"/>
    <property type="molecule type" value="Genomic_DNA"/>
</dbReference>
<dbReference type="AlphaFoldDB" id="A0AAV8YZ19"/>
<reference evidence="2" key="1">
    <citation type="journal article" date="2023" name="Insect Mol. Biol.">
        <title>Genome sequencing provides insights into the evolution of gene families encoding plant cell wall-degrading enzymes in longhorned beetles.</title>
        <authorList>
            <person name="Shin N.R."/>
            <person name="Okamura Y."/>
            <person name="Kirsch R."/>
            <person name="Pauchet Y."/>
        </authorList>
    </citation>
    <scope>NUCLEOTIDE SEQUENCE</scope>
    <source>
        <strain evidence="2">AMC_N1</strain>
    </source>
</reference>